<feature type="compositionally biased region" description="Basic and acidic residues" evidence="1">
    <location>
        <begin position="430"/>
        <end position="442"/>
    </location>
</feature>
<dbReference type="Proteomes" id="UP000694865">
    <property type="component" value="Unplaced"/>
</dbReference>
<keyword evidence="2" id="KW-0472">Membrane</keyword>
<dbReference type="GeneID" id="102808639"/>
<feature type="compositionally biased region" description="Basic and acidic residues" evidence="1">
    <location>
        <begin position="169"/>
        <end position="186"/>
    </location>
</feature>
<dbReference type="RefSeq" id="XP_006815943.1">
    <property type="nucleotide sequence ID" value="XM_006815880.1"/>
</dbReference>
<evidence type="ECO:0000256" key="1">
    <source>
        <dbReference type="SAM" id="MobiDB-lite"/>
    </source>
</evidence>
<feature type="compositionally biased region" description="Pro residues" evidence="1">
    <location>
        <begin position="465"/>
        <end position="475"/>
    </location>
</feature>
<protein>
    <submittedName>
        <fullName evidence="4">Dentin sialophosphoprotein-like isoform X1</fullName>
    </submittedName>
</protein>
<keyword evidence="2" id="KW-1133">Transmembrane helix</keyword>
<feature type="region of interest" description="Disordered" evidence="1">
    <location>
        <begin position="635"/>
        <end position="664"/>
    </location>
</feature>
<evidence type="ECO:0000313" key="3">
    <source>
        <dbReference type="Proteomes" id="UP000694865"/>
    </source>
</evidence>
<keyword evidence="2" id="KW-0812">Transmembrane</keyword>
<feature type="compositionally biased region" description="Low complexity" evidence="1">
    <location>
        <begin position="345"/>
        <end position="357"/>
    </location>
</feature>
<feature type="region of interest" description="Disordered" evidence="1">
    <location>
        <begin position="165"/>
        <end position="600"/>
    </location>
</feature>
<reference evidence="4" key="1">
    <citation type="submission" date="2025-08" db="UniProtKB">
        <authorList>
            <consortium name="RefSeq"/>
        </authorList>
    </citation>
    <scope>IDENTIFICATION</scope>
    <source>
        <tissue evidence="4">Testes</tissue>
    </source>
</reference>
<feature type="compositionally biased region" description="Basic and acidic residues" evidence="1">
    <location>
        <begin position="326"/>
        <end position="344"/>
    </location>
</feature>
<feature type="compositionally biased region" description="Low complexity" evidence="1">
    <location>
        <begin position="384"/>
        <end position="397"/>
    </location>
</feature>
<accession>A0ABM0M7F2</accession>
<sequence>MKTNSGLCDIWVGSKTDESDETTKSVFYKGKELTNLKLCRLMMDGIHTASQQNGIVDVECTLTSGEVIHSCFDMSLRDVNHAIGRKLLSSDLQWIDTAGSDGVSTGTVIGAVSGLILLLVAVAMCVGKKKKASEPVTVVSISKGQGSVFRSKTGSGEKVTMEQLKNSLKKCESSSEIENDKADGPTRKSNTLDNHNLEVPRPSSQVSTSSHDSTQMNNKQGVKEPIERRLPQPPPMTPPAADDDDDDDTYASVDKEVTGYSKLKDPNYSKIKNASKNSEDAKDLPNYERIKLVGEEEEEAEAEGAIGGAEDDTFYTAIPNDSYAKVNKDRTSKMKADTKKRDSSTSDSLYSSVSDGDGAPPPVPQKAPDLDMDSPGTSRRGDRTASQSSTGSASATSRMLPQQPLPMVTSSSQSASSQEEPNYTQVSVRESIESIKEREGKKTTHPYTAVTEEPNYYSVVNSVQPPSPTSPPPLPSDNTRPTSSVQEEDISVSVKTRGVEARTRVNSALYEKISGEIDDEPQETSAPIPEYASVNKSKKSKGPTDVSALYSKVNKSRKKIDAAPNRENQRSSSRISKSSDDGDVDYSRIKDNTDATDPGYQAIDELNADLAAEEKLKADDMVHISQHKVDEGFWQKKDHTYQTIHGQEEDEEEEKQDKLWNTPD</sequence>
<feature type="compositionally biased region" description="Basic and acidic residues" evidence="1">
    <location>
        <begin position="277"/>
        <end position="294"/>
    </location>
</feature>
<evidence type="ECO:0000256" key="2">
    <source>
        <dbReference type="SAM" id="Phobius"/>
    </source>
</evidence>
<evidence type="ECO:0000313" key="4">
    <source>
        <dbReference type="RefSeq" id="XP_006815943.1"/>
    </source>
</evidence>
<feature type="transmembrane region" description="Helical" evidence="2">
    <location>
        <begin position="108"/>
        <end position="126"/>
    </location>
</feature>
<feature type="compositionally biased region" description="Polar residues" evidence="1">
    <location>
        <begin position="419"/>
        <end position="428"/>
    </location>
</feature>
<proteinExistence type="predicted"/>
<organism evidence="3 4">
    <name type="scientific">Saccoglossus kowalevskii</name>
    <name type="common">Acorn worm</name>
    <dbReference type="NCBI Taxonomy" id="10224"/>
    <lineage>
        <taxon>Eukaryota</taxon>
        <taxon>Metazoa</taxon>
        <taxon>Hemichordata</taxon>
        <taxon>Enteropneusta</taxon>
        <taxon>Harrimaniidae</taxon>
        <taxon>Saccoglossus</taxon>
    </lineage>
</organism>
<feature type="compositionally biased region" description="Basic and acidic residues" evidence="1">
    <location>
        <begin position="577"/>
        <end position="593"/>
    </location>
</feature>
<gene>
    <name evidence="4" type="primary">LOC102808639</name>
</gene>
<feature type="compositionally biased region" description="Low complexity" evidence="1">
    <location>
        <begin position="203"/>
        <end position="215"/>
    </location>
</feature>
<keyword evidence="3" id="KW-1185">Reference proteome</keyword>
<feature type="compositionally biased region" description="Basic and acidic residues" evidence="1">
    <location>
        <begin position="221"/>
        <end position="230"/>
    </location>
</feature>
<feature type="compositionally biased region" description="Basic and acidic residues" evidence="1">
    <location>
        <begin position="253"/>
        <end position="267"/>
    </location>
</feature>
<name>A0ABM0M7F2_SACKO</name>